<organism evidence="2">
    <name type="scientific">Manihot esculenta</name>
    <name type="common">Cassava</name>
    <name type="synonym">Jatropha manihot</name>
    <dbReference type="NCBI Taxonomy" id="3983"/>
    <lineage>
        <taxon>Eukaryota</taxon>
        <taxon>Viridiplantae</taxon>
        <taxon>Streptophyta</taxon>
        <taxon>Embryophyta</taxon>
        <taxon>Tracheophyta</taxon>
        <taxon>Spermatophyta</taxon>
        <taxon>Magnoliopsida</taxon>
        <taxon>eudicotyledons</taxon>
        <taxon>Gunneridae</taxon>
        <taxon>Pentapetalae</taxon>
        <taxon>rosids</taxon>
        <taxon>fabids</taxon>
        <taxon>Malpighiales</taxon>
        <taxon>Euphorbiaceae</taxon>
        <taxon>Crotonoideae</taxon>
        <taxon>Manihoteae</taxon>
        <taxon>Manihot</taxon>
    </lineage>
</organism>
<accession>A0A2C9WPG2</accession>
<reference evidence="2" key="1">
    <citation type="submission" date="2016-02" db="EMBL/GenBank/DDBJ databases">
        <title>WGS assembly of Manihot esculenta.</title>
        <authorList>
            <person name="Bredeson J.V."/>
            <person name="Prochnik S.E."/>
            <person name="Lyons J.B."/>
            <person name="Schmutz J."/>
            <person name="Grimwood J."/>
            <person name="Vrebalov J."/>
            <person name="Bart R.S."/>
            <person name="Amuge T."/>
            <person name="Ferguson M.E."/>
            <person name="Green R."/>
            <person name="Putnam N."/>
            <person name="Stites J."/>
            <person name="Rounsley S."/>
            <person name="Rokhsar D.S."/>
        </authorList>
    </citation>
    <scope>NUCLEOTIDE SEQUENCE [LARGE SCALE GENOMIC DNA]</scope>
    <source>
        <tissue evidence="2">Leaf</tissue>
    </source>
</reference>
<dbReference type="AlphaFoldDB" id="A0A2C9WPG2"/>
<evidence type="ECO:0000313" key="2">
    <source>
        <dbReference type="EMBL" id="OAY62477.1"/>
    </source>
</evidence>
<keyword evidence="1" id="KW-1133">Transmembrane helix</keyword>
<keyword evidence="1" id="KW-0472">Membrane</keyword>
<protein>
    <submittedName>
        <fullName evidence="2">Uncharacterized protein</fullName>
    </submittedName>
</protein>
<feature type="transmembrane region" description="Helical" evidence="1">
    <location>
        <begin position="46"/>
        <end position="69"/>
    </location>
</feature>
<sequence length="73" mass="8178">MTLNERPRSHNDFAPSPSLACFMIHALTNIFIVICIIFFLSFFLPFFFPLIVILAGFLSPTMTVGDLAIKGLQ</sequence>
<proteinExistence type="predicted"/>
<name>A0A2C9WPG2_MANES</name>
<feature type="transmembrane region" description="Helical" evidence="1">
    <location>
        <begin position="20"/>
        <end position="40"/>
    </location>
</feature>
<evidence type="ECO:0000256" key="1">
    <source>
        <dbReference type="SAM" id="Phobius"/>
    </source>
</evidence>
<dbReference type="EMBL" id="CM004387">
    <property type="protein sequence ID" value="OAY62477.1"/>
    <property type="molecule type" value="Genomic_DNA"/>
</dbReference>
<gene>
    <name evidence="2" type="ORF">MANES_01G270600</name>
</gene>
<keyword evidence="1" id="KW-0812">Transmembrane</keyword>